<dbReference type="GO" id="GO:0030145">
    <property type="term" value="F:manganese ion binding"/>
    <property type="evidence" value="ECO:0007669"/>
    <property type="project" value="UniProtKB-UniRule"/>
</dbReference>
<dbReference type="InterPro" id="IPR029044">
    <property type="entry name" value="Nucleotide-diphossugar_trans"/>
</dbReference>
<evidence type="ECO:0000313" key="14">
    <source>
        <dbReference type="EnsemblMetazoa" id="tetur04g05360.1"/>
    </source>
</evidence>
<dbReference type="Pfam" id="PF03071">
    <property type="entry name" value="GNT-I"/>
    <property type="match status" value="1"/>
</dbReference>
<dbReference type="PANTHER" id="PTHR46396">
    <property type="entry name" value="PROTEIN O-LINKED-MANNOSE BETA-1,2-N-ACETYLGLUCOSAMINYLTRANSFERASE 1"/>
    <property type="match status" value="1"/>
</dbReference>
<dbReference type="EC" id="2.4.1.101" evidence="13"/>
<keyword evidence="6" id="KW-0812">Transmembrane</keyword>
<keyword evidence="5" id="KW-0808">Transferase</keyword>
<dbReference type="Gene3D" id="3.90.550.10">
    <property type="entry name" value="Spore Coat Polysaccharide Biosynthesis Protein SpsA, Chain A"/>
    <property type="match status" value="1"/>
</dbReference>
<dbReference type="InterPro" id="IPR052463">
    <property type="entry name" value="O-linked_mannose_GnT"/>
</dbReference>
<keyword evidence="4 13" id="KW-0328">Glycosyltransferase</keyword>
<dbReference type="EnsemblMetazoa" id="tetur04g05360.1">
    <property type="protein sequence ID" value="tetur04g05360.1"/>
    <property type="gene ID" value="tetur04g05360"/>
</dbReference>
<comment type="function">
    <text evidence="13">Initiates complex N-linked carbohydrate formation. Essential for the conversion of high-mannose to hybrid and complex N-glycans.</text>
</comment>
<evidence type="ECO:0000256" key="3">
    <source>
        <dbReference type="ARBA" id="ARBA00006492"/>
    </source>
</evidence>
<evidence type="ECO:0000256" key="7">
    <source>
        <dbReference type="ARBA" id="ARBA00022723"/>
    </source>
</evidence>
<dbReference type="STRING" id="32264.T1K2K4"/>
<keyword evidence="8 13" id="KW-0735">Signal-anchor</keyword>
<dbReference type="PANTHER" id="PTHR46396:SF2">
    <property type="entry name" value="ILEI_PANDER DOMAIN-CONTAINING PROTEIN"/>
    <property type="match status" value="1"/>
</dbReference>
<dbReference type="GO" id="GO:0000139">
    <property type="term" value="C:Golgi membrane"/>
    <property type="evidence" value="ECO:0007669"/>
    <property type="project" value="UniProtKB-SubCell"/>
</dbReference>
<dbReference type="InterPro" id="IPR004139">
    <property type="entry name" value="Glyco_trans_13"/>
</dbReference>
<keyword evidence="7 13" id="KW-0479">Metal-binding</keyword>
<dbReference type="AlphaFoldDB" id="T1K2K4"/>
<dbReference type="UniPathway" id="UPA00378"/>
<keyword evidence="10 13" id="KW-0333">Golgi apparatus</keyword>
<comment type="cofactor">
    <cofactor evidence="13">
        <name>Mn(2+)</name>
        <dbReference type="ChEBI" id="CHEBI:29035"/>
    </cofactor>
    <text evidence="13">The cofactor is mostly bound to the substrate.</text>
</comment>
<evidence type="ECO:0000256" key="9">
    <source>
        <dbReference type="ARBA" id="ARBA00022989"/>
    </source>
</evidence>
<dbReference type="GO" id="GO:0016266">
    <property type="term" value="P:protein O-linked glycosylation via N-acetyl-galactosamine"/>
    <property type="evidence" value="ECO:0007669"/>
    <property type="project" value="TreeGrafter"/>
</dbReference>
<evidence type="ECO:0000256" key="13">
    <source>
        <dbReference type="RuleBase" id="RU368119"/>
    </source>
</evidence>
<evidence type="ECO:0000256" key="5">
    <source>
        <dbReference type="ARBA" id="ARBA00022679"/>
    </source>
</evidence>
<evidence type="ECO:0000256" key="11">
    <source>
        <dbReference type="ARBA" id="ARBA00023136"/>
    </source>
</evidence>
<dbReference type="GO" id="GO:0003827">
    <property type="term" value="F:alpha-1,3-mannosylglycoprotein 2-beta-N-acetylglucosaminyltransferase activity"/>
    <property type="evidence" value="ECO:0007669"/>
    <property type="project" value="UniProtKB-UniRule"/>
</dbReference>
<dbReference type="GO" id="GO:0047223">
    <property type="term" value="F:beta-1,3-galactosyl-O-glycosyl-glycoprotein beta-1,3-N-acetylglucosaminyltransferase activity"/>
    <property type="evidence" value="ECO:0007669"/>
    <property type="project" value="TreeGrafter"/>
</dbReference>
<organism evidence="14 15">
    <name type="scientific">Tetranychus urticae</name>
    <name type="common">Two-spotted spider mite</name>
    <dbReference type="NCBI Taxonomy" id="32264"/>
    <lineage>
        <taxon>Eukaryota</taxon>
        <taxon>Metazoa</taxon>
        <taxon>Ecdysozoa</taxon>
        <taxon>Arthropoda</taxon>
        <taxon>Chelicerata</taxon>
        <taxon>Arachnida</taxon>
        <taxon>Acari</taxon>
        <taxon>Acariformes</taxon>
        <taxon>Trombidiformes</taxon>
        <taxon>Prostigmata</taxon>
        <taxon>Eleutherengona</taxon>
        <taxon>Raphignathae</taxon>
        <taxon>Tetranychoidea</taxon>
        <taxon>Tetranychidae</taxon>
        <taxon>Tetranychus</taxon>
    </lineage>
</organism>
<evidence type="ECO:0000313" key="15">
    <source>
        <dbReference type="Proteomes" id="UP000015104"/>
    </source>
</evidence>
<reference evidence="15" key="1">
    <citation type="submission" date="2011-08" db="EMBL/GenBank/DDBJ databases">
        <authorList>
            <person name="Rombauts S."/>
        </authorList>
    </citation>
    <scope>NUCLEOTIDE SEQUENCE</scope>
    <source>
        <strain evidence="15">London</strain>
    </source>
</reference>
<reference evidence="14" key="2">
    <citation type="submission" date="2015-06" db="UniProtKB">
        <authorList>
            <consortium name="EnsemblMetazoa"/>
        </authorList>
    </citation>
    <scope>IDENTIFICATION</scope>
</reference>
<evidence type="ECO:0000256" key="12">
    <source>
        <dbReference type="ARBA" id="ARBA00023211"/>
    </source>
</evidence>
<evidence type="ECO:0000256" key="4">
    <source>
        <dbReference type="ARBA" id="ARBA00022676"/>
    </source>
</evidence>
<dbReference type="Proteomes" id="UP000015104">
    <property type="component" value="Unassembled WGS sequence"/>
</dbReference>
<accession>T1K2K4</accession>
<comment type="subcellular location">
    <subcellularLocation>
        <location evidence="1 13">Golgi apparatus membrane</location>
        <topology evidence="1 13">Single-pass type II membrane protein</topology>
    </subcellularLocation>
</comment>
<keyword evidence="11" id="KW-0472">Membrane</keyword>
<keyword evidence="12 13" id="KW-0464">Manganese</keyword>
<dbReference type="HOGENOM" id="CLU_085514_0_0_1"/>
<evidence type="ECO:0000256" key="2">
    <source>
        <dbReference type="ARBA" id="ARBA00004922"/>
    </source>
</evidence>
<dbReference type="EMBL" id="CAEY01001364">
    <property type="status" value="NOT_ANNOTATED_CDS"/>
    <property type="molecule type" value="Genomic_DNA"/>
</dbReference>
<evidence type="ECO:0000256" key="10">
    <source>
        <dbReference type="ARBA" id="ARBA00023034"/>
    </source>
</evidence>
<comment type="catalytic activity">
    <reaction evidence="13">
        <text>N(4)-(alpha-D-Man-(1-&gt;3)-[alpha-D-Man-(1-&gt;3)-[alpha-D-Man-(1-&gt;6)]-alpha-D-Man-(1-&gt;6)]-beta-D-Man-(1-&gt;4)-beta-D-GlcNAc-(1-&gt;4)-beta-D-GlcNAc)-L-asparaginyl-[protein] (N-glucan mannose isomer 5A1,2) + UDP-N-acetyl-alpha-D-glucosamine = N(4)-{beta-D-GlcNAc-(1-&gt;2)-alpha-D-Man-(1-&gt;3)-[alpha-D-Man-(1-&gt;3)-[alpha-D-Man-(1-&gt;6)]-alpha-D-Man-(1-&gt;6)]-beta-D-Man-(1-&gt;4)-beta-D-GlcNAc-(1-&gt;4)-beta-D-GlcNAc}-L-asparaginyl-[protein] + UDP + H(+)</text>
        <dbReference type="Rhea" id="RHEA:11456"/>
        <dbReference type="Rhea" id="RHEA-COMP:14367"/>
        <dbReference type="Rhea" id="RHEA-COMP:14368"/>
        <dbReference type="ChEBI" id="CHEBI:15378"/>
        <dbReference type="ChEBI" id="CHEBI:57705"/>
        <dbReference type="ChEBI" id="CHEBI:58223"/>
        <dbReference type="ChEBI" id="CHEBI:59087"/>
        <dbReference type="ChEBI" id="CHEBI:60625"/>
        <dbReference type="EC" id="2.4.1.101"/>
    </reaction>
</comment>
<keyword evidence="15" id="KW-1185">Reference proteome</keyword>
<protein>
    <recommendedName>
        <fullName evidence="13">Alpha-1,3-mannosyl-glycoprotein 2-beta-N-acetylglucosaminyltransferase</fullName>
        <shortName evidence="13">GNT-I</shortName>
        <shortName evidence="13">GlcNAc-T I</shortName>
        <ecNumber evidence="13">2.4.1.101</ecNumber>
    </recommendedName>
    <alternativeName>
        <fullName evidence="13">N-glycosyl-oligosaccharide-glycoprotein N-acetylglucosaminyltransferase I</fullName>
    </alternativeName>
</protein>
<comment type="pathway">
    <text evidence="2 13">Protein modification; protein glycosylation.</text>
</comment>
<evidence type="ECO:0000256" key="6">
    <source>
        <dbReference type="ARBA" id="ARBA00022692"/>
    </source>
</evidence>
<evidence type="ECO:0000256" key="1">
    <source>
        <dbReference type="ARBA" id="ARBA00004323"/>
    </source>
</evidence>
<comment type="similarity">
    <text evidence="3 13">Belongs to the glycosyltransferase 13 family.</text>
</comment>
<proteinExistence type="inferred from homology"/>
<sequence length="284" mass="32519">MQITCPEILRTPLVVVNSRCDNQYFPLLLETILRQPELKPNKVMVAIKANCHPSINQLIKVFSFEVFQTRTDNSQYLNTILDHVERFYRYAHQLILVDDSVVLAPDFLPFMGQLLPLLHYSDAKVNFISAWNENGFTNTSTDPSLVYRVDNAHYPIRLAFMIKRGTRLSTNQLDGSLWSLELFNIQGNQIIGDGIIPDQSRVLPTWKIGINGPVYEANSIVDQTYDGDQERSVCLEEEVLLADIYSLISQDNYILKTTSLINESDKFKSLEDWKTSAKNQTKPK</sequence>
<name>T1K2K4_TETUR</name>
<evidence type="ECO:0000256" key="8">
    <source>
        <dbReference type="ARBA" id="ARBA00022968"/>
    </source>
</evidence>
<keyword evidence="9" id="KW-1133">Transmembrane helix</keyword>